<keyword evidence="3" id="KW-1185">Reference proteome</keyword>
<dbReference type="AlphaFoldDB" id="A0A139AJK5"/>
<accession>A0A139AJK5</accession>
<sequence length="153" mass="16919">MLSNSDHRQGPCSRRPCSRRPCSRRPCSRRPCSRLNIPKRASSSSARQHPPPKTRQRRSSSLSTSVSVFQSAKSFGCLSVLIHIVVYTSLGSSQKLPSPIHSHKSASSPHSPKIPVQFFPLVGAGPGKYSRTCTAAATYSSGRMWLRYYVRSF</sequence>
<name>A0A139AJK5_GONPJ</name>
<evidence type="ECO:0000313" key="2">
    <source>
        <dbReference type="EMBL" id="KXS16663.1"/>
    </source>
</evidence>
<feature type="compositionally biased region" description="Basic residues" evidence="1">
    <location>
        <begin position="16"/>
        <end position="32"/>
    </location>
</feature>
<dbReference type="Proteomes" id="UP000070544">
    <property type="component" value="Unassembled WGS sequence"/>
</dbReference>
<feature type="region of interest" description="Disordered" evidence="1">
    <location>
        <begin position="1"/>
        <end position="63"/>
    </location>
</feature>
<protein>
    <submittedName>
        <fullName evidence="2">Uncharacterized protein</fullName>
    </submittedName>
</protein>
<proteinExistence type="predicted"/>
<dbReference type="EMBL" id="KQ965751">
    <property type="protein sequence ID" value="KXS16663.1"/>
    <property type="molecule type" value="Genomic_DNA"/>
</dbReference>
<gene>
    <name evidence="2" type="ORF">M427DRAFT_288866</name>
</gene>
<organism evidence="2 3">
    <name type="scientific">Gonapodya prolifera (strain JEL478)</name>
    <name type="common">Monoblepharis prolifera</name>
    <dbReference type="NCBI Taxonomy" id="1344416"/>
    <lineage>
        <taxon>Eukaryota</taxon>
        <taxon>Fungi</taxon>
        <taxon>Fungi incertae sedis</taxon>
        <taxon>Chytridiomycota</taxon>
        <taxon>Chytridiomycota incertae sedis</taxon>
        <taxon>Monoblepharidomycetes</taxon>
        <taxon>Monoblepharidales</taxon>
        <taxon>Gonapodyaceae</taxon>
        <taxon>Gonapodya</taxon>
    </lineage>
</organism>
<reference evidence="2 3" key="1">
    <citation type="journal article" date="2015" name="Genome Biol. Evol.">
        <title>Phylogenomic analyses indicate that early fungi evolved digesting cell walls of algal ancestors of land plants.</title>
        <authorList>
            <person name="Chang Y."/>
            <person name="Wang S."/>
            <person name="Sekimoto S."/>
            <person name="Aerts A.L."/>
            <person name="Choi C."/>
            <person name="Clum A."/>
            <person name="LaButti K.M."/>
            <person name="Lindquist E.A."/>
            <person name="Yee Ngan C."/>
            <person name="Ohm R.A."/>
            <person name="Salamov A.A."/>
            <person name="Grigoriev I.V."/>
            <person name="Spatafora J.W."/>
            <person name="Berbee M.L."/>
        </authorList>
    </citation>
    <scope>NUCLEOTIDE SEQUENCE [LARGE SCALE GENOMIC DNA]</scope>
    <source>
        <strain evidence="2 3">JEL478</strain>
    </source>
</reference>
<evidence type="ECO:0000256" key="1">
    <source>
        <dbReference type="SAM" id="MobiDB-lite"/>
    </source>
</evidence>
<evidence type="ECO:0000313" key="3">
    <source>
        <dbReference type="Proteomes" id="UP000070544"/>
    </source>
</evidence>